<dbReference type="CDD" id="cd04732">
    <property type="entry name" value="HisA"/>
    <property type="match status" value="1"/>
</dbReference>
<name>A0A445MTW6_9BACT</name>
<dbReference type="NCBIfam" id="TIGR00007">
    <property type="entry name" value="1-(5-phosphoribosyl)-5-[(5-phosphoribosylamino)methylideneamino]imidazole-4-carboxamide isomerase"/>
    <property type="match status" value="1"/>
</dbReference>
<dbReference type="FunFam" id="3.20.20.70:FF:000009">
    <property type="entry name" value="1-(5-phosphoribosyl)-5-[(5-phosphoribosylamino)methylideneamino] imidazole-4-carboxamide isomerase"/>
    <property type="match status" value="1"/>
</dbReference>
<dbReference type="GO" id="GO:0000105">
    <property type="term" value="P:L-histidine biosynthetic process"/>
    <property type="evidence" value="ECO:0007669"/>
    <property type="project" value="UniProtKB-UniRule"/>
</dbReference>
<evidence type="ECO:0000256" key="9">
    <source>
        <dbReference type="HAMAP-Rule" id="MF_01014"/>
    </source>
</evidence>
<comment type="pathway">
    <text evidence="3 9 11">Amino-acid biosynthesis; L-histidine biosynthesis; L-histidine from 5-phospho-alpha-D-ribose 1-diphosphate: step 4/9.</text>
</comment>
<evidence type="ECO:0000256" key="7">
    <source>
        <dbReference type="ARBA" id="ARBA00023102"/>
    </source>
</evidence>
<dbReference type="InterPro" id="IPR023016">
    <property type="entry name" value="HisA/PriA"/>
</dbReference>
<dbReference type="HAMAP" id="MF_01014">
    <property type="entry name" value="HisA"/>
    <property type="match status" value="1"/>
</dbReference>
<evidence type="ECO:0000313" key="12">
    <source>
        <dbReference type="EMBL" id="SPD72811.1"/>
    </source>
</evidence>
<sequence>MIVIPAIDIKGGRCVRLKQGRLNEETVFSDVPEQMAIKWFDMGAERLHLVDLDGAVQGRPVNSDTIKRIVEAVPIPVELGGGIRDMKTLEAYLELGLSYVILGTVAYKDPKFALSACARFPGKIILGIDARDNRVAVEGWTEDSDLTPVNLARQFDEAGISAIIYTDIRRDGMRTGPDIEGTRSLAKAVKTPVIASGGISGISDVVDIIPLQSDGVIGMITGRALYDGSLDLSEAIRACKRIINVPVRDG</sequence>
<evidence type="ECO:0000256" key="11">
    <source>
        <dbReference type="RuleBase" id="RU003658"/>
    </source>
</evidence>
<feature type="active site" description="Proton donor" evidence="9">
    <location>
        <position position="129"/>
    </location>
</feature>
<dbReference type="GO" id="GO:0005737">
    <property type="term" value="C:cytoplasm"/>
    <property type="evidence" value="ECO:0007669"/>
    <property type="project" value="UniProtKB-SubCell"/>
</dbReference>
<evidence type="ECO:0000256" key="6">
    <source>
        <dbReference type="ARBA" id="ARBA00022605"/>
    </source>
</evidence>
<comment type="subcellular location">
    <subcellularLocation>
        <location evidence="2 9 11">Cytoplasm</location>
    </subcellularLocation>
</comment>
<keyword evidence="5 9" id="KW-0963">Cytoplasm</keyword>
<evidence type="ECO:0000256" key="8">
    <source>
        <dbReference type="ARBA" id="ARBA00023235"/>
    </source>
</evidence>
<evidence type="ECO:0000256" key="4">
    <source>
        <dbReference type="ARBA" id="ARBA00009667"/>
    </source>
</evidence>
<dbReference type="PANTHER" id="PTHR43090:SF2">
    <property type="entry name" value="1-(5-PHOSPHORIBOSYL)-5-[(5-PHOSPHORIBOSYLAMINO)METHYLIDENEAMINO] IMIDAZOLE-4-CARBOXAMIDE ISOMERASE"/>
    <property type="match status" value="1"/>
</dbReference>
<organism evidence="12">
    <name type="scientific">uncultured Desulfobacterium sp</name>
    <dbReference type="NCBI Taxonomy" id="201089"/>
    <lineage>
        <taxon>Bacteria</taxon>
        <taxon>Pseudomonadati</taxon>
        <taxon>Thermodesulfobacteriota</taxon>
        <taxon>Desulfobacteria</taxon>
        <taxon>Desulfobacterales</taxon>
        <taxon>Desulfobacteriaceae</taxon>
        <taxon>Desulfobacterium</taxon>
        <taxon>environmental samples</taxon>
    </lineage>
</organism>
<dbReference type="InterPro" id="IPR044524">
    <property type="entry name" value="Isoase_HisA-like"/>
</dbReference>
<evidence type="ECO:0000256" key="5">
    <source>
        <dbReference type="ARBA" id="ARBA00022490"/>
    </source>
</evidence>
<evidence type="ECO:0000256" key="1">
    <source>
        <dbReference type="ARBA" id="ARBA00000901"/>
    </source>
</evidence>
<proteinExistence type="inferred from homology"/>
<dbReference type="PANTHER" id="PTHR43090">
    <property type="entry name" value="1-(5-PHOSPHORIBOSYL)-5-[(5-PHOSPHORIBOSYLAMINO)METHYLIDENEAMINO] IMIDAZOLE-4-CARBOXAMIDE ISOMERASE"/>
    <property type="match status" value="1"/>
</dbReference>
<keyword evidence="8 9" id="KW-0413">Isomerase</keyword>
<evidence type="ECO:0000256" key="3">
    <source>
        <dbReference type="ARBA" id="ARBA00005133"/>
    </source>
</evidence>
<keyword evidence="6 9" id="KW-0028">Amino-acid biosynthesis</keyword>
<evidence type="ECO:0000256" key="2">
    <source>
        <dbReference type="ARBA" id="ARBA00004496"/>
    </source>
</evidence>
<dbReference type="EMBL" id="OJIN01000062">
    <property type="protein sequence ID" value="SPD72811.1"/>
    <property type="molecule type" value="Genomic_DNA"/>
</dbReference>
<dbReference type="AlphaFoldDB" id="A0A445MTW6"/>
<dbReference type="GO" id="GO:0003949">
    <property type="term" value="F:1-(5-phosphoribosyl)-5-[(5-phosphoribosylamino)methylideneamino]imidazole-4-carboxamide isomerase activity"/>
    <property type="evidence" value="ECO:0007669"/>
    <property type="project" value="UniProtKB-UniRule"/>
</dbReference>
<dbReference type="SUPFAM" id="SSF51366">
    <property type="entry name" value="Ribulose-phoshate binding barrel"/>
    <property type="match status" value="1"/>
</dbReference>
<dbReference type="EC" id="5.3.1.16" evidence="9 11"/>
<dbReference type="InterPro" id="IPR006062">
    <property type="entry name" value="His_biosynth"/>
</dbReference>
<keyword evidence="7 9" id="KW-0368">Histidine biosynthesis</keyword>
<dbReference type="Gene3D" id="3.20.20.70">
    <property type="entry name" value="Aldolase class I"/>
    <property type="match status" value="1"/>
</dbReference>
<comment type="catalytic activity">
    <reaction evidence="1 9 11">
        <text>1-(5-phospho-beta-D-ribosyl)-5-[(5-phospho-beta-D-ribosylamino)methylideneamino]imidazole-4-carboxamide = 5-[(5-phospho-1-deoxy-D-ribulos-1-ylimino)methylamino]-1-(5-phospho-beta-D-ribosyl)imidazole-4-carboxamide</text>
        <dbReference type="Rhea" id="RHEA:15469"/>
        <dbReference type="ChEBI" id="CHEBI:58435"/>
        <dbReference type="ChEBI" id="CHEBI:58525"/>
        <dbReference type="EC" id="5.3.1.16"/>
    </reaction>
</comment>
<dbReference type="GO" id="GO:0000162">
    <property type="term" value="P:L-tryptophan biosynthetic process"/>
    <property type="evidence" value="ECO:0007669"/>
    <property type="project" value="TreeGrafter"/>
</dbReference>
<protein>
    <recommendedName>
        <fullName evidence="9 11">1-(5-phosphoribosyl)-5-[(5-phosphoribosylamino)methylideneamino] imidazole-4-carboxamide isomerase</fullName>
        <ecNumber evidence="9 11">5.3.1.16</ecNumber>
    </recommendedName>
    <alternativeName>
        <fullName evidence="9">Phosphoribosylformimino-5-aminoimidazole carboxamide ribotide isomerase</fullName>
    </alternativeName>
</protein>
<evidence type="ECO:0000256" key="10">
    <source>
        <dbReference type="RuleBase" id="RU003657"/>
    </source>
</evidence>
<feature type="active site" description="Proton acceptor" evidence="9">
    <location>
        <position position="8"/>
    </location>
</feature>
<dbReference type="UniPathway" id="UPA00031">
    <property type="reaction ID" value="UER00009"/>
</dbReference>
<gene>
    <name evidence="9 12" type="primary">hisA</name>
    <name evidence="12" type="ORF">PITCH_A1540001</name>
</gene>
<dbReference type="InterPro" id="IPR013785">
    <property type="entry name" value="Aldolase_TIM"/>
</dbReference>
<comment type="similarity">
    <text evidence="4 9 10">Belongs to the HisA/HisF family.</text>
</comment>
<reference evidence="12" key="1">
    <citation type="submission" date="2018-01" db="EMBL/GenBank/DDBJ databases">
        <authorList>
            <person name="Regsiter A."/>
            <person name="William W."/>
        </authorList>
    </citation>
    <scope>NUCLEOTIDE SEQUENCE</scope>
    <source>
        <strain evidence="12">TRIP AH-1</strain>
    </source>
</reference>
<dbReference type="InterPro" id="IPR011060">
    <property type="entry name" value="RibuloseP-bd_barrel"/>
</dbReference>
<dbReference type="InterPro" id="IPR006063">
    <property type="entry name" value="HisA_bact_arch"/>
</dbReference>
<dbReference type="Pfam" id="PF00977">
    <property type="entry name" value="His_biosynth"/>
    <property type="match status" value="1"/>
</dbReference>
<accession>A0A445MTW6</accession>